<dbReference type="Proteomes" id="UP000001955">
    <property type="component" value="Chromosome"/>
</dbReference>
<name>I2B649_SHIBC</name>
<sequence>MMRRHITLFFTLLMALSSMARATQTFIFIRHGEKPDNGSGQLTCKGLNRSLALPTVLVSRFGPPGAIFASAPDQSNTGSSLRALSTVTPLAVQLSVPINLEYHAADVKRVAKRLTRDKQPVILVAWEHHNLIRVVKSILRREGADSSVVPDSWPKYDYDSIFVLTINRETTPPVITFSQQQEGLNGVSDRCRTAFASVAPAGTVYHQRHFLLRQ</sequence>
<evidence type="ECO:0000256" key="1">
    <source>
        <dbReference type="SAM" id="SignalP"/>
    </source>
</evidence>
<dbReference type="EMBL" id="CP001560">
    <property type="protein sequence ID" value="AFJ46003.1"/>
    <property type="molecule type" value="Genomic_DNA"/>
</dbReference>
<accession>I2B649</accession>
<dbReference type="SUPFAM" id="SSF53254">
    <property type="entry name" value="Phosphoglycerate mutase-like"/>
    <property type="match status" value="1"/>
</dbReference>
<evidence type="ECO:0000313" key="2">
    <source>
        <dbReference type="EMBL" id="AFJ46003.1"/>
    </source>
</evidence>
<dbReference type="PATRIC" id="fig|630626.3.peg.862"/>
<reference evidence="2 3" key="1">
    <citation type="journal article" date="2012" name="J. Bacteriol.">
        <title>Complete genome sequence of the B12-producing Shimwellia blattae strain DSM 4481, isolated from a cockroach.</title>
        <authorList>
            <person name="Brzuszkiewicz E."/>
            <person name="Waschkowitz T."/>
            <person name="Wiezer A."/>
            <person name="Daniel R."/>
        </authorList>
    </citation>
    <scope>NUCLEOTIDE SEQUENCE [LARGE SCALE GENOMIC DNA]</scope>
    <source>
        <strain evidence="3">ATCC 29907 / DSM 4481 / JCM 1650 / NBRC 105725 / CDC 9005-74</strain>
    </source>
</reference>
<dbReference type="AlphaFoldDB" id="I2B649"/>
<keyword evidence="1" id="KW-0732">Signal</keyword>
<evidence type="ECO:0008006" key="4">
    <source>
        <dbReference type="Google" id="ProtNLM"/>
    </source>
</evidence>
<dbReference type="STRING" id="630626.EBL_c08830"/>
<dbReference type="Gene3D" id="3.40.50.1240">
    <property type="entry name" value="Phosphoglycerate mutase-like"/>
    <property type="match status" value="1"/>
</dbReference>
<organism evidence="2 3">
    <name type="scientific">Shimwellia blattae (strain ATCC 29907 / DSM 4481 / JCM 1650 / NBRC 105725 / CDC 9005-74)</name>
    <name type="common">Escherichia blattae</name>
    <dbReference type="NCBI Taxonomy" id="630626"/>
    <lineage>
        <taxon>Bacteria</taxon>
        <taxon>Pseudomonadati</taxon>
        <taxon>Pseudomonadota</taxon>
        <taxon>Gammaproteobacteria</taxon>
        <taxon>Enterobacterales</taxon>
        <taxon>Enterobacteriaceae</taxon>
        <taxon>Shimwellia</taxon>
    </lineage>
</organism>
<proteinExistence type="predicted"/>
<dbReference type="CDD" id="cd07040">
    <property type="entry name" value="HP"/>
    <property type="match status" value="1"/>
</dbReference>
<feature type="chain" id="PRO_5003655255" description="Histidine phosphatase family protein" evidence="1">
    <location>
        <begin position="23"/>
        <end position="214"/>
    </location>
</feature>
<dbReference type="RefSeq" id="WP_014715861.1">
    <property type="nucleotide sequence ID" value="NC_017910.1"/>
</dbReference>
<evidence type="ECO:0000313" key="3">
    <source>
        <dbReference type="Proteomes" id="UP000001955"/>
    </source>
</evidence>
<dbReference type="HOGENOM" id="CLU_085795_1_0_6"/>
<dbReference type="InterPro" id="IPR029033">
    <property type="entry name" value="His_PPase_superfam"/>
</dbReference>
<dbReference type="eggNOG" id="COG0406">
    <property type="taxonomic scope" value="Bacteria"/>
</dbReference>
<feature type="signal peptide" evidence="1">
    <location>
        <begin position="1"/>
        <end position="22"/>
    </location>
</feature>
<dbReference type="KEGG" id="ebt:EBL_c08830"/>
<protein>
    <recommendedName>
        <fullName evidence="4">Histidine phosphatase family protein</fullName>
    </recommendedName>
</protein>
<keyword evidence="3" id="KW-1185">Reference proteome</keyword>
<gene>
    <name evidence="2" type="ordered locus">EBL_c08830</name>
</gene>